<dbReference type="PRINTS" id="PR00081">
    <property type="entry name" value="GDHRDH"/>
</dbReference>
<dbReference type="PANTHER" id="PTHR44196:SF1">
    <property type="entry name" value="DEHYDROGENASE_REDUCTASE SDR FAMILY MEMBER 7B"/>
    <property type="match status" value="1"/>
</dbReference>
<evidence type="ECO:0000256" key="2">
    <source>
        <dbReference type="ARBA" id="ARBA00023002"/>
    </source>
</evidence>
<accession>A0A9W5S0L3</accession>
<dbReference type="InterPro" id="IPR057326">
    <property type="entry name" value="KR_dom"/>
</dbReference>
<proteinExistence type="inferred from homology"/>
<comment type="similarity">
    <text evidence="1 3">Belongs to the short-chain dehydrogenases/reductases (SDR) family.</text>
</comment>
<name>A0A9W5S0L3_9BACL</name>
<comment type="caution">
    <text evidence="5">The sequence shown here is derived from an EMBL/GenBank/DDBJ whole genome shotgun (WGS) entry which is preliminary data.</text>
</comment>
<dbReference type="PROSITE" id="PS00061">
    <property type="entry name" value="ADH_SHORT"/>
    <property type="match status" value="1"/>
</dbReference>
<keyword evidence="2" id="KW-0560">Oxidoreductase</keyword>
<evidence type="ECO:0000313" key="5">
    <source>
        <dbReference type="EMBL" id="EXX88686.1"/>
    </source>
</evidence>
<dbReference type="GO" id="GO:0016020">
    <property type="term" value="C:membrane"/>
    <property type="evidence" value="ECO:0007669"/>
    <property type="project" value="TreeGrafter"/>
</dbReference>
<dbReference type="OrthoDB" id="9793345at2"/>
<organism evidence="5 6">
    <name type="scientific">Paenibacillus darwinianus</name>
    <dbReference type="NCBI Taxonomy" id="1380763"/>
    <lineage>
        <taxon>Bacteria</taxon>
        <taxon>Bacillati</taxon>
        <taxon>Bacillota</taxon>
        <taxon>Bacilli</taxon>
        <taxon>Bacillales</taxon>
        <taxon>Paenibacillaceae</taxon>
        <taxon>Paenibacillus</taxon>
    </lineage>
</organism>
<gene>
    <name evidence="5" type="ORF">BG53_01430</name>
</gene>
<dbReference type="InterPro" id="IPR020904">
    <property type="entry name" value="Sc_DH/Rdtase_CS"/>
</dbReference>
<dbReference type="PANTHER" id="PTHR44196">
    <property type="entry name" value="DEHYDROGENASE/REDUCTASE SDR FAMILY MEMBER 7B"/>
    <property type="match status" value="1"/>
</dbReference>
<protein>
    <submittedName>
        <fullName evidence="5">Oxidoreductase</fullName>
    </submittedName>
</protein>
<dbReference type="Gene3D" id="3.40.50.720">
    <property type="entry name" value="NAD(P)-binding Rossmann-like Domain"/>
    <property type="match status" value="1"/>
</dbReference>
<reference evidence="5 6" key="1">
    <citation type="submission" date="2014-02" db="EMBL/GenBank/DDBJ databases">
        <title>Genome sequence of Paenibacillus darwinianus reveals adaptive mechanisms for survival in Antarctic soils.</title>
        <authorList>
            <person name="Dsouza M."/>
            <person name="Taylor M.W."/>
            <person name="Turner S.J."/>
            <person name="Aislabie J."/>
        </authorList>
    </citation>
    <scope>NUCLEOTIDE SEQUENCE [LARGE SCALE GENOMIC DNA]</scope>
    <source>
        <strain evidence="5 6">CE1</strain>
    </source>
</reference>
<feature type="domain" description="Ketoreductase" evidence="4">
    <location>
        <begin position="5"/>
        <end position="186"/>
    </location>
</feature>
<dbReference type="SUPFAM" id="SSF51735">
    <property type="entry name" value="NAD(P)-binding Rossmann-fold domains"/>
    <property type="match status" value="1"/>
</dbReference>
<keyword evidence="6" id="KW-1185">Reference proteome</keyword>
<dbReference type="SMART" id="SM00822">
    <property type="entry name" value="PKS_KR"/>
    <property type="match status" value="1"/>
</dbReference>
<dbReference type="Pfam" id="PF00106">
    <property type="entry name" value="adh_short"/>
    <property type="match status" value="1"/>
</dbReference>
<evidence type="ECO:0000313" key="6">
    <source>
        <dbReference type="Proteomes" id="UP000053750"/>
    </source>
</evidence>
<evidence type="ECO:0000256" key="3">
    <source>
        <dbReference type="RuleBase" id="RU000363"/>
    </source>
</evidence>
<sequence>MLRGKKILITGAGSGIGAETARLLSAAGAVPILTGRNGDKLKAAAAKLPGRHGVYTLDVTDNGQVETVIAQILADFDGVDVLLNNAGFGLFERFMDAPVSHFGAMMDTNYMGIVRCTKMVLPSFLARGDGHIVNVASIAGKLGTPKSTGYTASKHAVLGLTNALRAELYGTGIVVSAVNPGPIDTPFFEQADPDGTYVKNVSWFMMTPERAAKSIVRVIDRRKAELDMPFTAAAGVKLVQLFPRLADRVTGKLLNKK</sequence>
<dbReference type="Proteomes" id="UP000053750">
    <property type="component" value="Unassembled WGS sequence"/>
</dbReference>
<dbReference type="EMBL" id="JFHU01000118">
    <property type="protein sequence ID" value="EXX88686.1"/>
    <property type="molecule type" value="Genomic_DNA"/>
</dbReference>
<evidence type="ECO:0000259" key="4">
    <source>
        <dbReference type="SMART" id="SM00822"/>
    </source>
</evidence>
<evidence type="ECO:0000256" key="1">
    <source>
        <dbReference type="ARBA" id="ARBA00006484"/>
    </source>
</evidence>
<dbReference type="PRINTS" id="PR00080">
    <property type="entry name" value="SDRFAMILY"/>
</dbReference>
<dbReference type="InterPro" id="IPR036291">
    <property type="entry name" value="NAD(P)-bd_dom_sf"/>
</dbReference>
<dbReference type="AlphaFoldDB" id="A0A9W5S0L3"/>
<dbReference type="GO" id="GO:0016491">
    <property type="term" value="F:oxidoreductase activity"/>
    <property type="evidence" value="ECO:0007669"/>
    <property type="project" value="UniProtKB-KW"/>
</dbReference>
<dbReference type="InterPro" id="IPR002347">
    <property type="entry name" value="SDR_fam"/>
</dbReference>